<accession>B8F984</accession>
<gene>
    <name evidence="1" type="ordered locus">Dalk_1127</name>
</gene>
<name>B8F984_DESAL</name>
<organism evidence="1 2">
    <name type="scientific">Desulfatibacillum aliphaticivorans</name>
    <dbReference type="NCBI Taxonomy" id="218208"/>
    <lineage>
        <taxon>Bacteria</taxon>
        <taxon>Pseudomonadati</taxon>
        <taxon>Thermodesulfobacteriota</taxon>
        <taxon>Desulfobacteria</taxon>
        <taxon>Desulfobacterales</taxon>
        <taxon>Desulfatibacillaceae</taxon>
        <taxon>Desulfatibacillum</taxon>
    </lineage>
</organism>
<dbReference type="KEGG" id="dal:Dalk_1127"/>
<sequence>MMQNMEVEQEILDGFHLFWDNFPFPVMLNNKDRMIVDCNKAGRALGYAPGTYCYEQGGKEMHKGCLAGKAMKRQSAVRKIGTIDALGMVVDSYWIPLPGREDLYVHFGIDITEYVQNNQPEPVCLKSQAC</sequence>
<dbReference type="EMBL" id="CP001322">
    <property type="protein sequence ID" value="ACL02830.1"/>
    <property type="molecule type" value="Genomic_DNA"/>
</dbReference>
<dbReference type="HOGENOM" id="CLU_164523_0_0_7"/>
<evidence type="ECO:0000313" key="2">
    <source>
        <dbReference type="Proteomes" id="UP000000739"/>
    </source>
</evidence>
<evidence type="ECO:0008006" key="3">
    <source>
        <dbReference type="Google" id="ProtNLM"/>
    </source>
</evidence>
<dbReference type="AlphaFoldDB" id="B8F984"/>
<dbReference type="Proteomes" id="UP000000739">
    <property type="component" value="Chromosome"/>
</dbReference>
<protein>
    <recommendedName>
        <fullName evidence="3">PAS domain-containing protein</fullName>
    </recommendedName>
</protein>
<dbReference type="eggNOG" id="ENOG5032UW0">
    <property type="taxonomic scope" value="Bacteria"/>
</dbReference>
<evidence type="ECO:0000313" key="1">
    <source>
        <dbReference type="EMBL" id="ACL02830.1"/>
    </source>
</evidence>
<reference evidence="1 2" key="1">
    <citation type="journal article" date="2012" name="Environ. Microbiol.">
        <title>The genome sequence of Desulfatibacillum alkenivorans AK-01: a blueprint for anaerobic alkane oxidation.</title>
        <authorList>
            <person name="Callaghan A.V."/>
            <person name="Morris B.E."/>
            <person name="Pereira I.A."/>
            <person name="McInerney M.J."/>
            <person name="Austin R.N."/>
            <person name="Groves J.T."/>
            <person name="Kukor J.J."/>
            <person name="Suflita J.M."/>
            <person name="Young L.Y."/>
            <person name="Zylstra G.J."/>
            <person name="Wawrik B."/>
        </authorList>
    </citation>
    <scope>NUCLEOTIDE SEQUENCE [LARGE SCALE GENOMIC DNA]</scope>
    <source>
        <strain evidence="1 2">AK-01</strain>
    </source>
</reference>
<keyword evidence="2" id="KW-1185">Reference proteome</keyword>
<proteinExistence type="predicted"/>
<dbReference type="RefSeq" id="WP_012610267.1">
    <property type="nucleotide sequence ID" value="NC_011768.1"/>
</dbReference>